<gene>
    <name evidence="1" type="ORF">QJS04_geneDACA001871</name>
</gene>
<dbReference type="Proteomes" id="UP001179952">
    <property type="component" value="Unassembled WGS sequence"/>
</dbReference>
<name>A0AAV9BIV5_ACOGR</name>
<dbReference type="AlphaFoldDB" id="A0AAV9BIV5"/>
<dbReference type="EMBL" id="JAUJYN010000003">
    <property type="protein sequence ID" value="KAK1276703.1"/>
    <property type="molecule type" value="Genomic_DNA"/>
</dbReference>
<evidence type="ECO:0000313" key="2">
    <source>
        <dbReference type="Proteomes" id="UP001179952"/>
    </source>
</evidence>
<comment type="caution">
    <text evidence="1">The sequence shown here is derived from an EMBL/GenBank/DDBJ whole genome shotgun (WGS) entry which is preliminary data.</text>
</comment>
<proteinExistence type="predicted"/>
<protein>
    <submittedName>
        <fullName evidence="1">Uncharacterized protein</fullName>
    </submittedName>
</protein>
<reference evidence="1" key="2">
    <citation type="submission" date="2023-06" db="EMBL/GenBank/DDBJ databases">
        <authorList>
            <person name="Ma L."/>
            <person name="Liu K.-W."/>
            <person name="Li Z."/>
            <person name="Hsiao Y.-Y."/>
            <person name="Qi Y."/>
            <person name="Fu T."/>
            <person name="Tang G."/>
            <person name="Zhang D."/>
            <person name="Sun W.-H."/>
            <person name="Liu D.-K."/>
            <person name="Li Y."/>
            <person name="Chen G.-Z."/>
            <person name="Liu X.-D."/>
            <person name="Liao X.-Y."/>
            <person name="Jiang Y.-T."/>
            <person name="Yu X."/>
            <person name="Hao Y."/>
            <person name="Huang J."/>
            <person name="Zhao X.-W."/>
            <person name="Ke S."/>
            <person name="Chen Y.-Y."/>
            <person name="Wu W.-L."/>
            <person name="Hsu J.-L."/>
            <person name="Lin Y.-F."/>
            <person name="Huang M.-D."/>
            <person name="Li C.-Y."/>
            <person name="Huang L."/>
            <person name="Wang Z.-W."/>
            <person name="Zhao X."/>
            <person name="Zhong W.-Y."/>
            <person name="Peng D.-H."/>
            <person name="Ahmad S."/>
            <person name="Lan S."/>
            <person name="Zhang J.-S."/>
            <person name="Tsai W.-C."/>
            <person name="Van De Peer Y."/>
            <person name="Liu Z.-J."/>
        </authorList>
    </citation>
    <scope>NUCLEOTIDE SEQUENCE</scope>
    <source>
        <strain evidence="1">SCP</strain>
        <tissue evidence="1">Leaves</tissue>
    </source>
</reference>
<accession>A0AAV9BIV5</accession>
<keyword evidence="2" id="KW-1185">Reference proteome</keyword>
<organism evidence="1 2">
    <name type="scientific">Acorus gramineus</name>
    <name type="common">Dwarf sweet flag</name>
    <dbReference type="NCBI Taxonomy" id="55184"/>
    <lineage>
        <taxon>Eukaryota</taxon>
        <taxon>Viridiplantae</taxon>
        <taxon>Streptophyta</taxon>
        <taxon>Embryophyta</taxon>
        <taxon>Tracheophyta</taxon>
        <taxon>Spermatophyta</taxon>
        <taxon>Magnoliopsida</taxon>
        <taxon>Liliopsida</taxon>
        <taxon>Acoraceae</taxon>
        <taxon>Acorus</taxon>
    </lineage>
</organism>
<reference evidence="1" key="1">
    <citation type="journal article" date="2023" name="Nat. Commun.">
        <title>Diploid and tetraploid genomes of Acorus and the evolution of monocots.</title>
        <authorList>
            <person name="Ma L."/>
            <person name="Liu K.W."/>
            <person name="Li Z."/>
            <person name="Hsiao Y.Y."/>
            <person name="Qi Y."/>
            <person name="Fu T."/>
            <person name="Tang G.D."/>
            <person name="Zhang D."/>
            <person name="Sun W.H."/>
            <person name="Liu D.K."/>
            <person name="Li Y."/>
            <person name="Chen G.Z."/>
            <person name="Liu X.D."/>
            <person name="Liao X.Y."/>
            <person name="Jiang Y.T."/>
            <person name="Yu X."/>
            <person name="Hao Y."/>
            <person name="Huang J."/>
            <person name="Zhao X.W."/>
            <person name="Ke S."/>
            <person name="Chen Y.Y."/>
            <person name="Wu W.L."/>
            <person name="Hsu J.L."/>
            <person name="Lin Y.F."/>
            <person name="Huang M.D."/>
            <person name="Li C.Y."/>
            <person name="Huang L."/>
            <person name="Wang Z.W."/>
            <person name="Zhao X."/>
            <person name="Zhong W.Y."/>
            <person name="Peng D.H."/>
            <person name="Ahmad S."/>
            <person name="Lan S."/>
            <person name="Zhang J.S."/>
            <person name="Tsai W.C."/>
            <person name="Van de Peer Y."/>
            <person name="Liu Z.J."/>
        </authorList>
    </citation>
    <scope>NUCLEOTIDE SEQUENCE</scope>
    <source>
        <strain evidence="1">SCP</strain>
    </source>
</reference>
<sequence>MSLQWYWEVLVRRNLHDDEVDDYFRILEMLHEMVLNTGRSDKAVWTPKPAEGFSGRSCYAWERRSRPQTSACQRKQRGGPMFLMSLLRTSSDA</sequence>
<evidence type="ECO:0000313" key="1">
    <source>
        <dbReference type="EMBL" id="KAK1276703.1"/>
    </source>
</evidence>